<sequence length="86" mass="9028">MAAALNRGAGLVIGIVTGAACYLFSVIILNPTFTNALLSFNGLLFTTFSLISNAIYSAVAGLAGEYCSCHIFNNQSKKDALSRTSF</sequence>
<evidence type="ECO:0000313" key="3">
    <source>
        <dbReference type="Proteomes" id="UP000245790"/>
    </source>
</evidence>
<dbReference type="PROSITE" id="PS51257">
    <property type="entry name" value="PROKAR_LIPOPROTEIN"/>
    <property type="match status" value="1"/>
</dbReference>
<dbReference type="Proteomes" id="UP000245790">
    <property type="component" value="Unassembled WGS sequence"/>
</dbReference>
<reference evidence="2 3" key="1">
    <citation type="submission" date="2018-05" db="EMBL/GenBank/DDBJ databases">
        <title>Genomic Encyclopedia of Type Strains, Phase IV (KMG-IV): sequencing the most valuable type-strain genomes for metagenomic binning, comparative biology and taxonomic classification.</title>
        <authorList>
            <person name="Goeker M."/>
        </authorList>
    </citation>
    <scope>NUCLEOTIDE SEQUENCE [LARGE SCALE GENOMIC DNA]</scope>
    <source>
        <strain evidence="2 3">DSM 25350</strain>
    </source>
</reference>
<comment type="caution">
    <text evidence="2">The sequence shown here is derived from an EMBL/GenBank/DDBJ whole genome shotgun (WGS) entry which is preliminary data.</text>
</comment>
<dbReference type="AlphaFoldDB" id="A0A316FJW1"/>
<organism evidence="2 3">
    <name type="scientific">Pleionea mediterranea</name>
    <dbReference type="NCBI Taxonomy" id="523701"/>
    <lineage>
        <taxon>Bacteria</taxon>
        <taxon>Pseudomonadati</taxon>
        <taxon>Pseudomonadota</taxon>
        <taxon>Gammaproteobacteria</taxon>
        <taxon>Oceanospirillales</taxon>
        <taxon>Pleioneaceae</taxon>
        <taxon>Pleionea</taxon>
    </lineage>
</organism>
<proteinExistence type="predicted"/>
<evidence type="ECO:0000313" key="2">
    <source>
        <dbReference type="EMBL" id="PWK48573.1"/>
    </source>
</evidence>
<keyword evidence="3" id="KW-1185">Reference proteome</keyword>
<dbReference type="EMBL" id="QGGU01000009">
    <property type="protein sequence ID" value="PWK48573.1"/>
    <property type="molecule type" value="Genomic_DNA"/>
</dbReference>
<feature type="transmembrane region" description="Helical" evidence="1">
    <location>
        <begin position="9"/>
        <end position="30"/>
    </location>
</feature>
<name>A0A316FJW1_9GAMM</name>
<evidence type="ECO:0000256" key="1">
    <source>
        <dbReference type="SAM" id="Phobius"/>
    </source>
</evidence>
<keyword evidence="1" id="KW-0472">Membrane</keyword>
<gene>
    <name evidence="2" type="ORF">C8D97_109124</name>
</gene>
<protein>
    <submittedName>
        <fullName evidence="2">Uncharacterized protein</fullName>
    </submittedName>
</protein>
<accession>A0A316FJW1</accession>
<keyword evidence="1" id="KW-0812">Transmembrane</keyword>
<keyword evidence="1" id="KW-1133">Transmembrane helix</keyword>
<feature type="transmembrane region" description="Helical" evidence="1">
    <location>
        <begin position="36"/>
        <end position="56"/>
    </location>
</feature>